<gene>
    <name evidence="1" type="ORF">J4709_33020</name>
</gene>
<evidence type="ECO:0008006" key="3">
    <source>
        <dbReference type="Google" id="ProtNLM"/>
    </source>
</evidence>
<evidence type="ECO:0000313" key="1">
    <source>
        <dbReference type="EMBL" id="MBO2462403.1"/>
    </source>
</evidence>
<proteinExistence type="predicted"/>
<dbReference type="PROSITE" id="PS51257">
    <property type="entry name" value="PROKAR_LIPOPROTEIN"/>
    <property type="match status" value="1"/>
</dbReference>
<keyword evidence="2" id="KW-1185">Reference proteome</keyword>
<sequence length="168" mass="17086">MRRHILPGALAAGTLLAVTGCGGSTGTEARSTSSPAPATSAAPQITFAMATACETVDGIYTTLGSDAQTVITKGVRAEAIGDTATVRAVLADLKPLFTSTGNTFADTASKVTDPDMKAALNKLAESAKQEAAFTSFAQFRSLEATTAAPEAVLKRKCAQAGHPLANLE</sequence>
<protein>
    <recommendedName>
        <fullName evidence="3">Lipoprotein</fullName>
    </recommendedName>
</protein>
<accession>A0ABS3S077</accession>
<dbReference type="Proteomes" id="UP000680206">
    <property type="component" value="Unassembled WGS sequence"/>
</dbReference>
<evidence type="ECO:0000313" key="2">
    <source>
        <dbReference type="Proteomes" id="UP000680206"/>
    </source>
</evidence>
<name>A0ABS3S077_9ACTN</name>
<organism evidence="1 2">
    <name type="scientific">Actinomadura violacea</name>
    <dbReference type="NCBI Taxonomy" id="2819934"/>
    <lineage>
        <taxon>Bacteria</taxon>
        <taxon>Bacillati</taxon>
        <taxon>Actinomycetota</taxon>
        <taxon>Actinomycetes</taxon>
        <taxon>Streptosporangiales</taxon>
        <taxon>Thermomonosporaceae</taxon>
        <taxon>Actinomadura</taxon>
    </lineage>
</organism>
<dbReference type="RefSeq" id="WP_208246605.1">
    <property type="nucleotide sequence ID" value="NZ_JAGEPF010000021.1"/>
</dbReference>
<dbReference type="EMBL" id="JAGEPF010000021">
    <property type="protein sequence ID" value="MBO2462403.1"/>
    <property type="molecule type" value="Genomic_DNA"/>
</dbReference>
<comment type="caution">
    <text evidence="1">The sequence shown here is derived from an EMBL/GenBank/DDBJ whole genome shotgun (WGS) entry which is preliminary data.</text>
</comment>
<reference evidence="1 2" key="1">
    <citation type="submission" date="2021-03" db="EMBL/GenBank/DDBJ databases">
        <title>Actinomadura violae sp. nov., isolated from lichen in Thailand.</title>
        <authorList>
            <person name="Kanchanasin P."/>
            <person name="Saeng-In P."/>
            <person name="Phongsopitanun W."/>
            <person name="Yuki M."/>
            <person name="Kudo T."/>
            <person name="Ohkuma M."/>
            <person name="Tanasupawat S."/>
        </authorList>
    </citation>
    <scope>NUCLEOTIDE SEQUENCE [LARGE SCALE GENOMIC DNA]</scope>
    <source>
        <strain evidence="1 2">LCR2-06</strain>
    </source>
</reference>